<dbReference type="RefSeq" id="WP_200112750.1">
    <property type="nucleotide sequence ID" value="NZ_JAEHOH010000001.1"/>
</dbReference>
<name>A0A934Q2X8_9MICO</name>
<proteinExistence type="predicted"/>
<evidence type="ECO:0000313" key="6">
    <source>
        <dbReference type="EMBL" id="MBK0417555.1"/>
    </source>
</evidence>
<reference evidence="6" key="1">
    <citation type="submission" date="2020-12" db="EMBL/GenBank/DDBJ databases">
        <title>Leucobacter sp. CAS1, isolated from Chromium sludge.</title>
        <authorList>
            <person name="Xu Z."/>
        </authorList>
    </citation>
    <scope>NUCLEOTIDE SEQUENCE</scope>
    <source>
        <strain evidence="6">CSA1</strain>
    </source>
</reference>
<dbReference type="Gene3D" id="3.40.190.10">
    <property type="entry name" value="Periplasmic binding protein-like II"/>
    <property type="match status" value="2"/>
</dbReference>
<gene>
    <name evidence="6" type="ORF">JD276_00690</name>
</gene>
<feature type="signal peptide" evidence="5">
    <location>
        <begin position="1"/>
        <end position="23"/>
    </location>
</feature>
<comment type="caution">
    <text evidence="6">The sequence shown here is derived from an EMBL/GenBank/DDBJ whole genome shotgun (WGS) entry which is preliminary data.</text>
</comment>
<dbReference type="GO" id="GO:0015888">
    <property type="term" value="P:thiamine transport"/>
    <property type="evidence" value="ECO:0007669"/>
    <property type="project" value="TreeGrafter"/>
</dbReference>
<feature type="chain" id="PRO_5039504077" evidence="5">
    <location>
        <begin position="24"/>
        <end position="376"/>
    </location>
</feature>
<dbReference type="EMBL" id="JAEHOH010000001">
    <property type="protein sequence ID" value="MBK0417555.1"/>
    <property type="molecule type" value="Genomic_DNA"/>
</dbReference>
<dbReference type="Pfam" id="PF13416">
    <property type="entry name" value="SBP_bac_8"/>
    <property type="match status" value="1"/>
</dbReference>
<dbReference type="PANTHER" id="PTHR30006">
    <property type="entry name" value="THIAMINE-BINDING PERIPLASMIC PROTEIN-RELATED"/>
    <property type="match status" value="1"/>
</dbReference>
<dbReference type="GO" id="GO:0030976">
    <property type="term" value="F:thiamine pyrophosphate binding"/>
    <property type="evidence" value="ECO:0007669"/>
    <property type="project" value="TreeGrafter"/>
</dbReference>
<keyword evidence="4" id="KW-0574">Periplasm</keyword>
<evidence type="ECO:0000313" key="7">
    <source>
        <dbReference type="Proteomes" id="UP000608530"/>
    </source>
</evidence>
<keyword evidence="3 5" id="KW-0732">Signal</keyword>
<dbReference type="SUPFAM" id="SSF53850">
    <property type="entry name" value="Periplasmic binding protein-like II"/>
    <property type="match status" value="1"/>
</dbReference>
<dbReference type="InterPro" id="IPR006059">
    <property type="entry name" value="SBP"/>
</dbReference>
<comment type="subcellular location">
    <subcellularLocation>
        <location evidence="1">Periplasm</location>
    </subcellularLocation>
</comment>
<dbReference type="GO" id="GO:0030975">
    <property type="term" value="F:thiamine binding"/>
    <property type="evidence" value="ECO:0007669"/>
    <property type="project" value="TreeGrafter"/>
</dbReference>
<dbReference type="PROSITE" id="PS51257">
    <property type="entry name" value="PROKAR_LIPOPROTEIN"/>
    <property type="match status" value="1"/>
</dbReference>
<accession>A0A934Q2X8</accession>
<keyword evidence="2" id="KW-0813">Transport</keyword>
<dbReference type="GO" id="GO:0030288">
    <property type="term" value="C:outer membrane-bounded periplasmic space"/>
    <property type="evidence" value="ECO:0007669"/>
    <property type="project" value="TreeGrafter"/>
</dbReference>
<evidence type="ECO:0000256" key="4">
    <source>
        <dbReference type="ARBA" id="ARBA00022764"/>
    </source>
</evidence>
<evidence type="ECO:0000256" key="2">
    <source>
        <dbReference type="ARBA" id="ARBA00022448"/>
    </source>
</evidence>
<organism evidence="6 7">
    <name type="scientific">Leucobacter chromiisoli</name>
    <dbReference type="NCBI Taxonomy" id="2796471"/>
    <lineage>
        <taxon>Bacteria</taxon>
        <taxon>Bacillati</taxon>
        <taxon>Actinomycetota</taxon>
        <taxon>Actinomycetes</taxon>
        <taxon>Micrococcales</taxon>
        <taxon>Microbacteriaceae</taxon>
        <taxon>Leucobacter</taxon>
    </lineage>
</organism>
<dbReference type="PANTHER" id="PTHR30006:SF3">
    <property type="entry name" value="THIAMINE-BINDING PERIPLASMIC PROTEIN"/>
    <property type="match status" value="1"/>
</dbReference>
<dbReference type="AlphaFoldDB" id="A0A934Q2X8"/>
<protein>
    <submittedName>
        <fullName evidence="6">Extracellular solute-binding protein</fullName>
    </submittedName>
</protein>
<sequence length="376" mass="40199">MKNPILKTLTLAAAGALALTSCAGGGGEPVEVEPISNPVAGEVPEGVLDGVTMTFAGDGGTTQEGQMTAFFTPFQEASGAVFNQDSPQTLAKVQSQVESGNIQWDFISSFGDAIARECGTLFEELDMDKIDTSKVPENLLGATECGVPSISYAYVMVYNTDEYGSNGPQDWVDFFDTEKFPGTRTLYSGDGKIDGGSVQAGAMAAGWDPATEEWSVEWAEKGLDKIESIKDDIVFYGTGAQSQQMMEAGEAKIGGLWNGRAVAAARNGAAIEPVWNDWLVMIDYFAIVKGSPNAEAAYYAINYAYGAEQQAKWVEETAYSSLNTDAKPEVDELTESYLSSGDEKLATSVDLELAFWSDLDTIKPLQDRWASLVAGA</sequence>
<evidence type="ECO:0000256" key="3">
    <source>
        <dbReference type="ARBA" id="ARBA00022729"/>
    </source>
</evidence>
<dbReference type="Proteomes" id="UP000608530">
    <property type="component" value="Unassembled WGS sequence"/>
</dbReference>
<evidence type="ECO:0000256" key="1">
    <source>
        <dbReference type="ARBA" id="ARBA00004418"/>
    </source>
</evidence>
<keyword evidence="7" id="KW-1185">Reference proteome</keyword>
<evidence type="ECO:0000256" key="5">
    <source>
        <dbReference type="SAM" id="SignalP"/>
    </source>
</evidence>